<protein>
    <submittedName>
        <fullName evidence="2">Uncharacterized protein</fullName>
    </submittedName>
</protein>
<dbReference type="Proteomes" id="UP000176662">
    <property type="component" value="Unassembled WGS sequence"/>
</dbReference>
<accession>A0A1G2E1A4</accession>
<reference evidence="2 3" key="1">
    <citation type="journal article" date="2016" name="Nat. Commun.">
        <title>Thousands of microbial genomes shed light on interconnected biogeochemical processes in an aquifer system.</title>
        <authorList>
            <person name="Anantharaman K."/>
            <person name="Brown C.T."/>
            <person name="Hug L.A."/>
            <person name="Sharon I."/>
            <person name="Castelle C.J."/>
            <person name="Probst A.J."/>
            <person name="Thomas B.C."/>
            <person name="Singh A."/>
            <person name="Wilkins M.J."/>
            <person name="Karaoz U."/>
            <person name="Brodie E.L."/>
            <person name="Williams K.H."/>
            <person name="Hubbard S.S."/>
            <person name="Banfield J.F."/>
        </authorList>
    </citation>
    <scope>NUCLEOTIDE SEQUENCE [LARGE SCALE GENOMIC DNA]</scope>
</reference>
<evidence type="ECO:0000256" key="1">
    <source>
        <dbReference type="SAM" id="Phobius"/>
    </source>
</evidence>
<keyword evidence="1" id="KW-0472">Membrane</keyword>
<gene>
    <name evidence="2" type="ORF">A2Z68_01090</name>
</gene>
<dbReference type="AlphaFoldDB" id="A0A1G2E1A4"/>
<feature type="transmembrane region" description="Helical" evidence="1">
    <location>
        <begin position="7"/>
        <end position="29"/>
    </location>
</feature>
<evidence type="ECO:0000313" key="2">
    <source>
        <dbReference type="EMBL" id="OGZ19110.1"/>
    </source>
</evidence>
<keyword evidence="1" id="KW-1133">Transmembrane helix</keyword>
<dbReference type="EMBL" id="MHLX01000016">
    <property type="protein sequence ID" value="OGZ19110.1"/>
    <property type="molecule type" value="Genomic_DNA"/>
</dbReference>
<comment type="caution">
    <text evidence="2">The sequence shown here is derived from an EMBL/GenBank/DDBJ whole genome shotgun (WGS) entry which is preliminary data.</text>
</comment>
<feature type="transmembrane region" description="Helical" evidence="1">
    <location>
        <begin position="41"/>
        <end position="63"/>
    </location>
</feature>
<evidence type="ECO:0000313" key="3">
    <source>
        <dbReference type="Proteomes" id="UP000176662"/>
    </source>
</evidence>
<keyword evidence="1" id="KW-0812">Transmembrane</keyword>
<sequence length="68" mass="8142">MKWLYLVIWTVICLGIVKVLLLLFQSPVVSWPPFRWPPPPFVWQNIVSSLVGLMVWGTGHYFWKKKWK</sequence>
<proteinExistence type="predicted"/>
<organism evidence="2 3">
    <name type="scientific">Candidatus Nealsonbacteria bacterium RBG_13_38_11</name>
    <dbReference type="NCBI Taxonomy" id="1801662"/>
    <lineage>
        <taxon>Bacteria</taxon>
        <taxon>Candidatus Nealsoniibacteriota</taxon>
    </lineage>
</organism>
<name>A0A1G2E1A4_9BACT</name>